<evidence type="ECO:0000313" key="3">
    <source>
        <dbReference type="Proteomes" id="UP001500603"/>
    </source>
</evidence>
<evidence type="ECO:0000259" key="1">
    <source>
        <dbReference type="SMART" id="SM00849"/>
    </source>
</evidence>
<evidence type="ECO:0000313" key="2">
    <source>
        <dbReference type="EMBL" id="GAA5054894.1"/>
    </source>
</evidence>
<dbReference type="Pfam" id="PF00753">
    <property type="entry name" value="Lactamase_B"/>
    <property type="match status" value="1"/>
</dbReference>
<comment type="caution">
    <text evidence="2">The sequence shown here is derived from an EMBL/GenBank/DDBJ whole genome shotgun (WGS) entry which is preliminary data.</text>
</comment>
<keyword evidence="3" id="KW-1185">Reference proteome</keyword>
<dbReference type="Proteomes" id="UP001500603">
    <property type="component" value="Unassembled WGS sequence"/>
</dbReference>
<dbReference type="InterPro" id="IPR050855">
    <property type="entry name" value="NDM-1-like"/>
</dbReference>
<dbReference type="Gene3D" id="3.60.15.10">
    <property type="entry name" value="Ribonuclease Z/Hydroxyacylglutathione hydrolase-like"/>
    <property type="match status" value="1"/>
</dbReference>
<proteinExistence type="predicted"/>
<dbReference type="InterPro" id="IPR036866">
    <property type="entry name" value="RibonucZ/Hydroxyglut_hydro"/>
</dbReference>
<accession>A0ABP9KD90</accession>
<sequence length="238" mass="25533">MHVDLIPLLPRLSFLRFPVGHAYLWADQEGLTLIDTGMPGSGPLIAEAIRRLGYRTEDLRRVVLTHFHIDHAGSAAEIAEWGAVEVLAHRADAPFIRGQVEGPPPNLLDWERPLWEQVQAGLPEETVAPVRVDRELDDGDVIELGSGVTATAVAAPGHTPGSVAVHLPAHRVLFTGDAIARVPHGEQIILGVFNVDPARATESFAKLAELDTDIACFGHGEPVVGGAGPRLRTAARPD</sequence>
<dbReference type="PANTHER" id="PTHR42951">
    <property type="entry name" value="METALLO-BETA-LACTAMASE DOMAIN-CONTAINING"/>
    <property type="match status" value="1"/>
</dbReference>
<dbReference type="SUPFAM" id="SSF56281">
    <property type="entry name" value="Metallo-hydrolase/oxidoreductase"/>
    <property type="match status" value="1"/>
</dbReference>
<dbReference type="CDD" id="cd07721">
    <property type="entry name" value="yflN-like_MBL-fold"/>
    <property type="match status" value="1"/>
</dbReference>
<feature type="domain" description="Metallo-beta-lactamase" evidence="1">
    <location>
        <begin position="19"/>
        <end position="219"/>
    </location>
</feature>
<dbReference type="InterPro" id="IPR001279">
    <property type="entry name" value="Metallo-B-lactamas"/>
</dbReference>
<gene>
    <name evidence="2" type="ORF">GCM10023318_30330</name>
</gene>
<protein>
    <submittedName>
        <fullName evidence="2">MBL fold metallo-hydrolase</fullName>
    </submittedName>
</protein>
<reference evidence="3" key="1">
    <citation type="journal article" date="2019" name="Int. J. Syst. Evol. Microbiol.">
        <title>The Global Catalogue of Microorganisms (GCM) 10K type strain sequencing project: providing services to taxonomists for standard genome sequencing and annotation.</title>
        <authorList>
            <consortium name="The Broad Institute Genomics Platform"/>
            <consortium name="The Broad Institute Genome Sequencing Center for Infectious Disease"/>
            <person name="Wu L."/>
            <person name="Ma J."/>
        </authorList>
    </citation>
    <scope>NUCLEOTIDE SEQUENCE [LARGE SCALE GENOMIC DNA]</scope>
    <source>
        <strain evidence="3">JCM 18298</strain>
    </source>
</reference>
<dbReference type="SMART" id="SM00849">
    <property type="entry name" value="Lactamase_B"/>
    <property type="match status" value="1"/>
</dbReference>
<organism evidence="2 3">
    <name type="scientific">Nocardia callitridis</name>
    <dbReference type="NCBI Taxonomy" id="648753"/>
    <lineage>
        <taxon>Bacteria</taxon>
        <taxon>Bacillati</taxon>
        <taxon>Actinomycetota</taxon>
        <taxon>Actinomycetes</taxon>
        <taxon>Mycobacteriales</taxon>
        <taxon>Nocardiaceae</taxon>
        <taxon>Nocardia</taxon>
    </lineage>
</organism>
<dbReference type="EMBL" id="BAABJM010000002">
    <property type="protein sequence ID" value="GAA5054894.1"/>
    <property type="molecule type" value="Genomic_DNA"/>
</dbReference>
<name>A0ABP9KD90_9NOCA</name>